<dbReference type="OrthoDB" id="2972047at2759"/>
<dbReference type="AlphaFoldDB" id="A0A8H5F7Y4"/>
<feature type="chain" id="PRO_5034331512" evidence="1">
    <location>
        <begin position="20"/>
        <end position="164"/>
    </location>
</feature>
<dbReference type="EMBL" id="JAACJJ010000014">
    <property type="protein sequence ID" value="KAF5327056.1"/>
    <property type="molecule type" value="Genomic_DNA"/>
</dbReference>
<proteinExistence type="predicted"/>
<keyword evidence="1" id="KW-0732">Signal</keyword>
<comment type="caution">
    <text evidence="2">The sequence shown here is derived from an EMBL/GenBank/DDBJ whole genome shotgun (WGS) entry which is preliminary data.</text>
</comment>
<evidence type="ECO:0000313" key="3">
    <source>
        <dbReference type="Proteomes" id="UP000567179"/>
    </source>
</evidence>
<protein>
    <submittedName>
        <fullName evidence="2">Uncharacterized protein</fullName>
    </submittedName>
</protein>
<organism evidence="2 3">
    <name type="scientific">Psilocybe cf. subviscida</name>
    <dbReference type="NCBI Taxonomy" id="2480587"/>
    <lineage>
        <taxon>Eukaryota</taxon>
        <taxon>Fungi</taxon>
        <taxon>Dikarya</taxon>
        <taxon>Basidiomycota</taxon>
        <taxon>Agaricomycotina</taxon>
        <taxon>Agaricomycetes</taxon>
        <taxon>Agaricomycetidae</taxon>
        <taxon>Agaricales</taxon>
        <taxon>Agaricineae</taxon>
        <taxon>Strophariaceae</taxon>
        <taxon>Psilocybe</taxon>
    </lineage>
</organism>
<evidence type="ECO:0000313" key="2">
    <source>
        <dbReference type="EMBL" id="KAF5327056.1"/>
    </source>
</evidence>
<evidence type="ECO:0000256" key="1">
    <source>
        <dbReference type="SAM" id="SignalP"/>
    </source>
</evidence>
<accession>A0A8H5F7Y4</accession>
<reference evidence="2 3" key="1">
    <citation type="journal article" date="2020" name="ISME J.">
        <title>Uncovering the hidden diversity of litter-decomposition mechanisms in mushroom-forming fungi.</title>
        <authorList>
            <person name="Floudas D."/>
            <person name="Bentzer J."/>
            <person name="Ahren D."/>
            <person name="Johansson T."/>
            <person name="Persson P."/>
            <person name="Tunlid A."/>
        </authorList>
    </citation>
    <scope>NUCLEOTIDE SEQUENCE [LARGE SCALE GENOMIC DNA]</scope>
    <source>
        <strain evidence="2 3">CBS 101986</strain>
    </source>
</reference>
<keyword evidence="3" id="KW-1185">Reference proteome</keyword>
<gene>
    <name evidence="2" type="ORF">D9619_005008</name>
</gene>
<dbReference type="CDD" id="cd23714">
    <property type="entry name" value="beta-trefoil_Ricin_MtaL"/>
    <property type="match status" value="1"/>
</dbReference>
<dbReference type="Proteomes" id="UP000567179">
    <property type="component" value="Unassembled WGS sequence"/>
</dbReference>
<dbReference type="SUPFAM" id="SSF50370">
    <property type="entry name" value="Ricin B-like lectins"/>
    <property type="match status" value="1"/>
</dbReference>
<dbReference type="InterPro" id="IPR035992">
    <property type="entry name" value="Ricin_B-like_lectins"/>
</dbReference>
<dbReference type="Gene3D" id="2.80.10.50">
    <property type="match status" value="1"/>
</dbReference>
<name>A0A8H5F7Y4_9AGAR</name>
<feature type="signal peptide" evidence="1">
    <location>
        <begin position="1"/>
        <end position="19"/>
    </location>
</feature>
<sequence length="164" mass="18019">MKLFTCLVVVASTCATALSQDITAGTYRILGVQSNKYAYNFPLTIPEPGWNSITFEADGSHARNNSLWKIRPNPAEDSGWLIQNVVSSYYAYVPPEHYAGTVVTAYSVEPAAFAIEPAGAGTWVIKAPNEDLLWTVYPVRGNQFMPILEDASGIDQQKFKLIKA</sequence>